<accession>A0A511VB39</accession>
<gene>
    <name evidence="2" type="ORF">ADA01nite_30010</name>
</gene>
<evidence type="ECO:0000313" key="2">
    <source>
        <dbReference type="EMBL" id="GEN35541.1"/>
    </source>
</evidence>
<dbReference type="OrthoDB" id="9808017at2"/>
<name>A0A511VB39_9BACL</name>
<protein>
    <recommendedName>
        <fullName evidence="1">Transcription regulator PadR N-terminal domain-containing protein</fullName>
    </recommendedName>
</protein>
<dbReference type="InterPro" id="IPR036388">
    <property type="entry name" value="WH-like_DNA-bd_sf"/>
</dbReference>
<dbReference type="Pfam" id="PF03551">
    <property type="entry name" value="PadR"/>
    <property type="match status" value="1"/>
</dbReference>
<dbReference type="EMBL" id="BJXX01000138">
    <property type="protein sequence ID" value="GEN35541.1"/>
    <property type="molecule type" value="Genomic_DNA"/>
</dbReference>
<reference evidence="2 3" key="1">
    <citation type="submission" date="2019-07" db="EMBL/GenBank/DDBJ databases">
        <title>Whole genome shotgun sequence of Aneurinibacillus danicus NBRC 102444.</title>
        <authorList>
            <person name="Hosoyama A."/>
            <person name="Uohara A."/>
            <person name="Ohji S."/>
            <person name="Ichikawa N."/>
        </authorList>
    </citation>
    <scope>NUCLEOTIDE SEQUENCE [LARGE SCALE GENOMIC DNA]</scope>
    <source>
        <strain evidence="2 3">NBRC 102444</strain>
    </source>
</reference>
<dbReference type="SUPFAM" id="SSF46785">
    <property type="entry name" value="Winged helix' DNA-binding domain"/>
    <property type="match status" value="1"/>
</dbReference>
<dbReference type="AlphaFoldDB" id="A0A511VB39"/>
<dbReference type="InterPro" id="IPR052509">
    <property type="entry name" value="Metal_resp_DNA-bind_regulator"/>
</dbReference>
<dbReference type="PANTHER" id="PTHR33169:SF14">
    <property type="entry name" value="TRANSCRIPTIONAL REGULATOR RV3488"/>
    <property type="match status" value="1"/>
</dbReference>
<feature type="domain" description="Transcription regulator PadR N-terminal" evidence="1">
    <location>
        <begin position="22"/>
        <end position="92"/>
    </location>
</feature>
<dbReference type="PANTHER" id="PTHR33169">
    <property type="entry name" value="PADR-FAMILY TRANSCRIPTIONAL REGULATOR"/>
    <property type="match status" value="1"/>
</dbReference>
<dbReference type="RefSeq" id="WP_146811069.1">
    <property type="nucleotide sequence ID" value="NZ_BJXX01000138.1"/>
</dbReference>
<comment type="caution">
    <text evidence="2">The sequence shown here is derived from an EMBL/GenBank/DDBJ whole genome shotgun (WGS) entry which is preliminary data.</text>
</comment>
<dbReference type="Proteomes" id="UP000321157">
    <property type="component" value="Unassembled WGS sequence"/>
</dbReference>
<dbReference type="Gene3D" id="1.10.10.10">
    <property type="entry name" value="Winged helix-like DNA-binding domain superfamily/Winged helix DNA-binding domain"/>
    <property type="match status" value="1"/>
</dbReference>
<dbReference type="InterPro" id="IPR005149">
    <property type="entry name" value="Tscrpt_reg_PadR_N"/>
</dbReference>
<proteinExistence type="predicted"/>
<dbReference type="InterPro" id="IPR036390">
    <property type="entry name" value="WH_DNA-bd_sf"/>
</dbReference>
<organism evidence="2 3">
    <name type="scientific">Aneurinibacillus danicus</name>
    <dbReference type="NCBI Taxonomy" id="267746"/>
    <lineage>
        <taxon>Bacteria</taxon>
        <taxon>Bacillati</taxon>
        <taxon>Bacillota</taxon>
        <taxon>Bacilli</taxon>
        <taxon>Bacillales</taxon>
        <taxon>Paenibacillaceae</taxon>
        <taxon>Aneurinibacillus group</taxon>
        <taxon>Aneurinibacillus</taxon>
    </lineage>
</organism>
<evidence type="ECO:0000313" key="3">
    <source>
        <dbReference type="Proteomes" id="UP000321157"/>
    </source>
</evidence>
<evidence type="ECO:0000259" key="1">
    <source>
        <dbReference type="Pfam" id="PF03551"/>
    </source>
</evidence>
<keyword evidence="3" id="KW-1185">Reference proteome</keyword>
<sequence length="126" mass="14516">MGNGKDKIHACGAPKNLLIPCVLLLLRRVSNHGYQIIQDLVEFGFSSIDPGYVYRILRQLESEKLVQSHWEVSSGGPPKRMYSITAAGTEYLDMLSQTLEKYQYTLDRFFSMYERILFVSMEKTNE</sequence>